<comment type="caution">
    <text evidence="2">The sequence shown here is derived from an EMBL/GenBank/DDBJ whole genome shotgun (WGS) entry which is preliminary data.</text>
</comment>
<dbReference type="OrthoDB" id="7876121at2"/>
<keyword evidence="1" id="KW-0732">Signal</keyword>
<evidence type="ECO:0000313" key="3">
    <source>
        <dbReference type="Proteomes" id="UP000068382"/>
    </source>
</evidence>
<reference evidence="2 3" key="1">
    <citation type="submission" date="2015-12" db="EMBL/GenBank/DDBJ databases">
        <title>Genome sequence of the marine Rhodobacteraceae strain O3.65, Candidatus Tritonibacter horizontis.</title>
        <authorList>
            <person name="Poehlein A."/>
            <person name="Giebel H.A."/>
            <person name="Voget S."/>
            <person name="Brinkhoff T."/>
        </authorList>
    </citation>
    <scope>NUCLEOTIDE SEQUENCE [LARGE SCALE GENOMIC DNA]</scope>
    <source>
        <strain evidence="2 3">O3.65</strain>
    </source>
</reference>
<evidence type="ECO:0000313" key="2">
    <source>
        <dbReference type="EMBL" id="KUP92097.1"/>
    </source>
</evidence>
<gene>
    <name evidence="2" type="ORF">TRIHO_31170</name>
</gene>
<organism evidence="2 3">
    <name type="scientific">Tritonibacter horizontis</name>
    <dbReference type="NCBI Taxonomy" id="1768241"/>
    <lineage>
        <taxon>Bacteria</taxon>
        <taxon>Pseudomonadati</taxon>
        <taxon>Pseudomonadota</taxon>
        <taxon>Alphaproteobacteria</taxon>
        <taxon>Rhodobacterales</taxon>
        <taxon>Paracoccaceae</taxon>
        <taxon>Tritonibacter</taxon>
    </lineage>
</organism>
<dbReference type="RefSeq" id="WP_068245607.1">
    <property type="nucleotide sequence ID" value="NZ_LPUY01000079.1"/>
</dbReference>
<evidence type="ECO:0008006" key="4">
    <source>
        <dbReference type="Google" id="ProtNLM"/>
    </source>
</evidence>
<evidence type="ECO:0000256" key="1">
    <source>
        <dbReference type="SAM" id="SignalP"/>
    </source>
</evidence>
<dbReference type="EMBL" id="LPUY01000079">
    <property type="protein sequence ID" value="KUP92097.1"/>
    <property type="molecule type" value="Genomic_DNA"/>
</dbReference>
<dbReference type="Proteomes" id="UP000068382">
    <property type="component" value="Unassembled WGS sequence"/>
</dbReference>
<name>A0A132BWA5_9RHOB</name>
<sequence>MKRTVAAIGAAFLVAGGPMAQAQVVFTVVVPSGQFGSTQFLTEILGSLATIKAFCGGLSDTSYRVDCLAERLNAVSAEMPEGTDYDEVRAVLTDTSMKLEQLARGNQDRGKKRINVATESAGATARPLVAVDDARLAAVNQQAEAILEEARTVLLRSTGSKQRQSQYTRIAQAIDSSKVLLRS</sequence>
<feature type="signal peptide" evidence="1">
    <location>
        <begin position="1"/>
        <end position="22"/>
    </location>
</feature>
<feature type="chain" id="PRO_5007288626" description="Conjugal transfer protein" evidence="1">
    <location>
        <begin position="23"/>
        <end position="183"/>
    </location>
</feature>
<keyword evidence="3" id="KW-1185">Reference proteome</keyword>
<dbReference type="AlphaFoldDB" id="A0A132BWA5"/>
<protein>
    <recommendedName>
        <fullName evidence="4">Conjugal transfer protein</fullName>
    </recommendedName>
</protein>
<proteinExistence type="predicted"/>
<accession>A0A132BWA5</accession>